<reference evidence="4 5" key="1">
    <citation type="submission" date="2019-03" db="EMBL/GenBank/DDBJ databases">
        <authorList>
            <person name="Kim M.K.M."/>
        </authorList>
    </citation>
    <scope>NUCLEOTIDE SEQUENCE [LARGE SCALE GENOMIC DNA]</scope>
    <source>
        <strain evidence="4 5">17J68-12</strain>
    </source>
</reference>
<organism evidence="4 5">
    <name type="scientific">Flaviaesturariibacter flavus</name>
    <dbReference type="NCBI Taxonomy" id="2502780"/>
    <lineage>
        <taxon>Bacteria</taxon>
        <taxon>Pseudomonadati</taxon>
        <taxon>Bacteroidota</taxon>
        <taxon>Chitinophagia</taxon>
        <taxon>Chitinophagales</taxon>
        <taxon>Chitinophagaceae</taxon>
        <taxon>Flaviaestuariibacter</taxon>
    </lineage>
</organism>
<comment type="subcellular location">
    <subcellularLocation>
        <location evidence="1">Membrane</location>
    </subcellularLocation>
</comment>
<evidence type="ECO:0000313" key="4">
    <source>
        <dbReference type="EMBL" id="TCJ12596.1"/>
    </source>
</evidence>
<comment type="caution">
    <text evidence="4">The sequence shown here is derived from an EMBL/GenBank/DDBJ whole genome shotgun (WGS) entry which is preliminary data.</text>
</comment>
<name>A0A4V6NAX5_9BACT</name>
<evidence type="ECO:0000256" key="1">
    <source>
        <dbReference type="ARBA" id="ARBA00004370"/>
    </source>
</evidence>
<keyword evidence="2" id="KW-0472">Membrane</keyword>
<evidence type="ECO:0000259" key="3">
    <source>
        <dbReference type="Pfam" id="PF01103"/>
    </source>
</evidence>
<sequence>MVWAANIAEVSVFRASCQIRYRRTTDAGFCGTFFSFFSAETRIMTQSSALMVRKTLPILALLVCGTLHGQPTTVVEGPAGKPPRARVIPGEKYRAGGFKKIFMGRHYRQEWTTPVWVPVLRMDTLGGLSVVEAGGGKQTFSLRLRDGQGRLWALRSIDKDNSTVLPKMLRGTFIDRAAQDMVSCSHPYAALTIPLMARAAGVYHASPRILLAPDDPRFGKYRSQVAGRLFMLEERPDDMPSGIENFGYATTFIGTDKLMELLATEPDHRHDQEAYVRARIFDMFIGDWDRHENQWRWARFKEGSETVYRPIPRDRDQVYALFQGVIPYLLTLPEELEVLQSFQGDIKNVKKFNSSARFIDRRLANEVPPERWTAIARELQERLTDAVIEQSVRQLPPEIFAASGETIIRKLKSRRGHLVAYAAQYGAYLAKQVDVPGTKGADRFVVDNDAGGRLRLQVFDADNNAAKKPYYQRSFDPAMTNEVRLYGLAGADVFDIRGDRGDIRVRVIGSPDRDSVLVVGSGKKVVVYDNPGDVLQGDGHVKWQRSSDTAINRYEYKGFRANSGHTIKFPGYSNLRGVYLNLGYIYRKRSFRKEPFSWEQRLRANYSISRRSFGGDYRGIFHEVVGKWSLLLDGRYDQVLKHFYFGGGNETKIAPGVSDLNFYRLLTEEGAGSIRLERVMGKHHRLGFGGGYDMVRVLGDSGHFSGKELPRTAANTYDRQHFGSAKVYYNFRAVNNEVLPTKGFNLQLLARHTQNLHQSDRSIQRYEGTATGYFPFSRVISLVIHGGAASVRGKPEFYQLPTLGGGPSLRGYRRERFRGETVAFNQNELRFLWDFRSWLFNGKAGLVGFFDQGRAWQPGEEYKTWHTGFGAGIMVAPFNMMALTIAYGVSPEDRVLNLRLGAKVF</sequence>
<dbReference type="OrthoDB" id="333971at2"/>
<keyword evidence="5" id="KW-1185">Reference proteome</keyword>
<dbReference type="InterPro" id="IPR000184">
    <property type="entry name" value="Bac_surfAg_D15"/>
</dbReference>
<proteinExistence type="predicted"/>
<evidence type="ECO:0000313" key="5">
    <source>
        <dbReference type="Proteomes" id="UP000295334"/>
    </source>
</evidence>
<dbReference type="GO" id="GO:0019867">
    <property type="term" value="C:outer membrane"/>
    <property type="evidence" value="ECO:0007669"/>
    <property type="project" value="InterPro"/>
</dbReference>
<evidence type="ECO:0000256" key="2">
    <source>
        <dbReference type="ARBA" id="ARBA00023136"/>
    </source>
</evidence>
<dbReference type="EMBL" id="SJZI01000050">
    <property type="protein sequence ID" value="TCJ12596.1"/>
    <property type="molecule type" value="Genomic_DNA"/>
</dbReference>
<dbReference type="Gene3D" id="2.40.160.50">
    <property type="entry name" value="membrane protein fhac: a member of the omp85/tpsb transporter family"/>
    <property type="match status" value="1"/>
</dbReference>
<dbReference type="Pfam" id="PF01103">
    <property type="entry name" value="Omp85"/>
    <property type="match status" value="1"/>
</dbReference>
<dbReference type="AlphaFoldDB" id="A0A4V6NAX5"/>
<protein>
    <recommendedName>
        <fullName evidence="3">Bacterial surface antigen (D15) domain-containing protein</fullName>
    </recommendedName>
</protein>
<dbReference type="Proteomes" id="UP000295334">
    <property type="component" value="Unassembled WGS sequence"/>
</dbReference>
<feature type="domain" description="Bacterial surface antigen (D15)" evidence="3">
    <location>
        <begin position="667"/>
        <end position="875"/>
    </location>
</feature>
<gene>
    <name evidence="4" type="ORF">EPD60_15115</name>
</gene>
<accession>A0A4V6NAX5</accession>